<protein>
    <recommendedName>
        <fullName evidence="4">DUF2850 domain-containing protein</fullName>
    </recommendedName>
</protein>
<dbReference type="RefSeq" id="WP_237359742.1">
    <property type="nucleotide sequence ID" value="NZ_CAKLDM010000001.1"/>
</dbReference>
<comment type="caution">
    <text evidence="2">The sequence shown here is derived from an EMBL/GenBank/DDBJ whole genome shotgun (WGS) entry which is preliminary data.</text>
</comment>
<accession>A0ABN8E0U2</accession>
<feature type="transmembrane region" description="Helical" evidence="1">
    <location>
        <begin position="12"/>
        <end position="30"/>
    </location>
</feature>
<dbReference type="EMBL" id="CAKLDM010000001">
    <property type="protein sequence ID" value="CAH0536303.1"/>
    <property type="molecule type" value="Genomic_DNA"/>
</dbReference>
<gene>
    <name evidence="2" type="ORF">VMF7928_00319</name>
</gene>
<dbReference type="Pfam" id="PF11012">
    <property type="entry name" value="DUF2850"/>
    <property type="match status" value="1"/>
</dbReference>
<evidence type="ECO:0008006" key="4">
    <source>
        <dbReference type="Google" id="ProtNLM"/>
    </source>
</evidence>
<keyword evidence="1" id="KW-1133">Transmembrane helix</keyword>
<dbReference type="Proteomes" id="UP000838748">
    <property type="component" value="Unassembled WGS sequence"/>
</dbReference>
<name>A0ABN8E0U2_9VIBR</name>
<evidence type="ECO:0000313" key="2">
    <source>
        <dbReference type="EMBL" id="CAH0536303.1"/>
    </source>
</evidence>
<keyword evidence="3" id="KW-1185">Reference proteome</keyword>
<proteinExistence type="predicted"/>
<keyword evidence="1" id="KW-0812">Transmembrane</keyword>
<organism evidence="2 3">
    <name type="scientific">Vibrio marisflavi CECT 7928</name>
    <dbReference type="NCBI Taxonomy" id="634439"/>
    <lineage>
        <taxon>Bacteria</taxon>
        <taxon>Pseudomonadati</taxon>
        <taxon>Pseudomonadota</taxon>
        <taxon>Gammaproteobacteria</taxon>
        <taxon>Vibrionales</taxon>
        <taxon>Vibrionaceae</taxon>
        <taxon>Vibrio</taxon>
    </lineage>
</organism>
<keyword evidence="1" id="KW-0472">Membrane</keyword>
<evidence type="ECO:0000313" key="3">
    <source>
        <dbReference type="Proteomes" id="UP000838748"/>
    </source>
</evidence>
<evidence type="ECO:0000256" key="1">
    <source>
        <dbReference type="SAM" id="Phobius"/>
    </source>
</evidence>
<reference evidence="2" key="1">
    <citation type="submission" date="2021-11" db="EMBL/GenBank/DDBJ databases">
        <authorList>
            <person name="Rodrigo-Torres L."/>
            <person name="Arahal R. D."/>
            <person name="Lucena T."/>
        </authorList>
    </citation>
    <scope>NUCLEOTIDE SEQUENCE</scope>
    <source>
        <strain evidence="2">CECT 7928</strain>
    </source>
</reference>
<sequence>MTRLQAIKTVTYSVLIFAGMGFSALIYVSYQDYVDPKHVYGDWIEVGAPSYDTDVITLNRTGVFKNNRLITTQFKFNGKRVSIETGSGVTVYAVAGSYKSPQLKRISPETPSQRLIKKGYEHTIDMSGGVGGAKARRAALSDHFSGK</sequence>
<dbReference type="InterPro" id="IPR021271">
    <property type="entry name" value="DUF2850"/>
</dbReference>